<sequence length="375" mass="42912">MKKNIGISYMFLVVLVSFIFIVVIIHNKTNIKRNLDLVEQQNVINRGEVGKISDLNFYQKLHQKKDINALIVGDSIAQSTGTSNFHEKWINVVIKDVQKKYRSTITTDPITGGSTTGIRAWVELNNAKLTKQYDVVFICLGQNDQFNIKPKQFRMFYESIIIKLKKLNPNIEIIPIIESSFRQYNDYSKVIEDLAEHYNLQYADTVGAFNNTGKLYSYLSNDLVHPNGKGYVYYAKTIEKVINDNYLSNKKTDIDCSVLYNNTKKLTDFVFNNSPELNNGFTIENGFIGNKVSENLTFNTTNSVAIIHFLRKPNGGKFKVFIDDNFIKEINTNSTFQVSYSDLIAYKLRGNHKIRIEISYIINKGSVKILGLVTN</sequence>
<dbReference type="RefSeq" id="WP_152753536.1">
    <property type="nucleotide sequence ID" value="NZ_SPSE01000045.1"/>
</dbReference>
<dbReference type="SUPFAM" id="SSF52266">
    <property type="entry name" value="SGNH hydrolase"/>
    <property type="match status" value="1"/>
</dbReference>
<keyword evidence="3" id="KW-0378">Hydrolase</keyword>
<comment type="caution">
    <text evidence="3">The sequence shown here is derived from an EMBL/GenBank/DDBJ whole genome shotgun (WGS) entry which is preliminary data.</text>
</comment>
<dbReference type="AlphaFoldDB" id="A0A5N7J669"/>
<evidence type="ECO:0000259" key="2">
    <source>
        <dbReference type="Pfam" id="PF13472"/>
    </source>
</evidence>
<reference evidence="3" key="1">
    <citation type="journal article" date="2019" name="Lett. Appl. Microbiol.">
        <title>A case of 'blown pack' spoilage of vacuum-packaged pork likely associated with Clostridium estertheticum in Canada.</title>
        <authorList>
            <person name="Zhang P."/>
            <person name="Ward P."/>
            <person name="McMullen L.M."/>
            <person name="Yang X."/>
        </authorList>
    </citation>
    <scope>NUCLEOTIDE SEQUENCE [LARGE SCALE GENOMIC DNA]</scope>
    <source>
        <strain evidence="3">MA19</strain>
    </source>
</reference>
<accession>A0A5N7J669</accession>
<evidence type="ECO:0000313" key="3">
    <source>
        <dbReference type="EMBL" id="MPQ64225.1"/>
    </source>
</evidence>
<dbReference type="Proteomes" id="UP000342249">
    <property type="component" value="Unassembled WGS sequence"/>
</dbReference>
<dbReference type="EMBL" id="SPSF01000044">
    <property type="protein sequence ID" value="MPQ64225.1"/>
    <property type="molecule type" value="Genomic_DNA"/>
</dbReference>
<feature type="transmembrane region" description="Helical" evidence="1">
    <location>
        <begin position="6"/>
        <end position="25"/>
    </location>
</feature>
<keyword evidence="1" id="KW-1133">Transmembrane helix</keyword>
<dbReference type="GO" id="GO:0016787">
    <property type="term" value="F:hydrolase activity"/>
    <property type="evidence" value="ECO:0007669"/>
    <property type="project" value="UniProtKB-KW"/>
</dbReference>
<evidence type="ECO:0000313" key="4">
    <source>
        <dbReference type="Proteomes" id="UP000342249"/>
    </source>
</evidence>
<protein>
    <submittedName>
        <fullName evidence="3">SGNH/GDSL hydrolase family protein</fullName>
    </submittedName>
</protein>
<dbReference type="InterPro" id="IPR013830">
    <property type="entry name" value="SGNH_hydro"/>
</dbReference>
<name>A0A5N7J669_9CLOT</name>
<dbReference type="CDD" id="cd00229">
    <property type="entry name" value="SGNH_hydrolase"/>
    <property type="match status" value="1"/>
</dbReference>
<dbReference type="Gene3D" id="3.40.50.1110">
    <property type="entry name" value="SGNH hydrolase"/>
    <property type="match status" value="1"/>
</dbReference>
<feature type="domain" description="SGNH hydrolase-type esterase" evidence="2">
    <location>
        <begin position="72"/>
        <end position="231"/>
    </location>
</feature>
<dbReference type="Pfam" id="PF13472">
    <property type="entry name" value="Lipase_GDSL_2"/>
    <property type="match status" value="1"/>
</dbReference>
<keyword evidence="1" id="KW-0472">Membrane</keyword>
<evidence type="ECO:0000256" key="1">
    <source>
        <dbReference type="SAM" id="Phobius"/>
    </source>
</evidence>
<proteinExistence type="predicted"/>
<gene>
    <name evidence="3" type="ORF">E4V82_19225</name>
</gene>
<keyword evidence="1" id="KW-0812">Transmembrane</keyword>
<dbReference type="InterPro" id="IPR036514">
    <property type="entry name" value="SGNH_hydro_sf"/>
</dbReference>
<organism evidence="3 4">
    <name type="scientific">Clostridium estertheticum</name>
    <dbReference type="NCBI Taxonomy" id="238834"/>
    <lineage>
        <taxon>Bacteria</taxon>
        <taxon>Bacillati</taxon>
        <taxon>Bacillota</taxon>
        <taxon>Clostridia</taxon>
        <taxon>Eubacteriales</taxon>
        <taxon>Clostridiaceae</taxon>
        <taxon>Clostridium</taxon>
    </lineage>
</organism>